<dbReference type="Proteomes" id="UP001255856">
    <property type="component" value="Unassembled WGS sequence"/>
</dbReference>
<evidence type="ECO:0000313" key="3">
    <source>
        <dbReference type="EMBL" id="KAK2079803.1"/>
    </source>
</evidence>
<keyword evidence="1" id="KW-1133">Transmembrane helix</keyword>
<feature type="transmembrane region" description="Helical" evidence="1">
    <location>
        <begin position="347"/>
        <end position="374"/>
    </location>
</feature>
<proteinExistence type="predicted"/>
<organism evidence="3 4">
    <name type="scientific">Prototheca wickerhamii</name>
    <dbReference type="NCBI Taxonomy" id="3111"/>
    <lineage>
        <taxon>Eukaryota</taxon>
        <taxon>Viridiplantae</taxon>
        <taxon>Chlorophyta</taxon>
        <taxon>core chlorophytes</taxon>
        <taxon>Trebouxiophyceae</taxon>
        <taxon>Chlorellales</taxon>
        <taxon>Chlorellaceae</taxon>
        <taxon>Prototheca</taxon>
    </lineage>
</organism>
<reference evidence="3" key="1">
    <citation type="submission" date="2021-01" db="EMBL/GenBank/DDBJ databases">
        <authorList>
            <person name="Eckstrom K.M.E."/>
        </authorList>
    </citation>
    <scope>NUCLEOTIDE SEQUENCE</scope>
    <source>
        <strain evidence="3">UVCC 0001</strain>
    </source>
</reference>
<dbReference type="InterPro" id="IPR002921">
    <property type="entry name" value="Fungal_lipase-type"/>
</dbReference>
<dbReference type="Gene3D" id="3.40.50.1820">
    <property type="entry name" value="alpha/beta hydrolase"/>
    <property type="match status" value="1"/>
</dbReference>
<keyword evidence="1" id="KW-0812">Transmembrane</keyword>
<name>A0AAD9MMJ8_PROWI</name>
<keyword evidence="4" id="KW-1185">Reference proteome</keyword>
<feature type="transmembrane region" description="Helical" evidence="1">
    <location>
        <begin position="131"/>
        <end position="150"/>
    </location>
</feature>
<dbReference type="GO" id="GO:0006629">
    <property type="term" value="P:lipid metabolic process"/>
    <property type="evidence" value="ECO:0007669"/>
    <property type="project" value="InterPro"/>
</dbReference>
<dbReference type="PANTHER" id="PTHR45856">
    <property type="entry name" value="ALPHA/BETA-HYDROLASES SUPERFAMILY PROTEIN"/>
    <property type="match status" value="1"/>
</dbReference>
<accession>A0AAD9MMJ8</accession>
<feature type="transmembrane region" description="Helical" evidence="1">
    <location>
        <begin position="324"/>
        <end position="341"/>
    </location>
</feature>
<dbReference type="SUPFAM" id="SSF53474">
    <property type="entry name" value="alpha/beta-Hydrolases"/>
    <property type="match status" value="1"/>
</dbReference>
<protein>
    <recommendedName>
        <fullName evidence="2">Fungal lipase-type domain-containing protein</fullName>
    </recommendedName>
</protein>
<evidence type="ECO:0000313" key="4">
    <source>
        <dbReference type="Proteomes" id="UP001255856"/>
    </source>
</evidence>
<feature type="transmembrane region" description="Helical" evidence="1">
    <location>
        <begin position="227"/>
        <end position="245"/>
    </location>
</feature>
<evidence type="ECO:0000256" key="1">
    <source>
        <dbReference type="SAM" id="Phobius"/>
    </source>
</evidence>
<feature type="transmembrane region" description="Helical" evidence="1">
    <location>
        <begin position="88"/>
        <end position="110"/>
    </location>
</feature>
<dbReference type="AlphaFoldDB" id="A0AAD9MMJ8"/>
<keyword evidence="1" id="KW-0472">Membrane</keyword>
<dbReference type="PANTHER" id="PTHR45856:SF24">
    <property type="entry name" value="FUNGAL LIPASE-LIKE DOMAIN-CONTAINING PROTEIN"/>
    <property type="match status" value="1"/>
</dbReference>
<dbReference type="CDD" id="cd00519">
    <property type="entry name" value="Lipase_3"/>
    <property type="match status" value="1"/>
</dbReference>
<comment type="caution">
    <text evidence="3">The sequence shown here is derived from an EMBL/GenBank/DDBJ whole genome shotgun (WGS) entry which is preliminary data.</text>
</comment>
<evidence type="ECO:0000259" key="2">
    <source>
        <dbReference type="Pfam" id="PF01764"/>
    </source>
</evidence>
<feature type="transmembrane region" description="Helical" evidence="1">
    <location>
        <begin position="274"/>
        <end position="296"/>
    </location>
</feature>
<dbReference type="EMBL" id="JASFZW010000002">
    <property type="protein sequence ID" value="KAK2079803.1"/>
    <property type="molecule type" value="Genomic_DNA"/>
</dbReference>
<dbReference type="InterPro" id="IPR051218">
    <property type="entry name" value="Sec_MonoDiacylglyc_Lipase"/>
</dbReference>
<dbReference type="InterPro" id="IPR029058">
    <property type="entry name" value="AB_hydrolase_fold"/>
</dbReference>
<feature type="transmembrane region" description="Helical" evidence="1">
    <location>
        <begin position="51"/>
        <end position="68"/>
    </location>
</feature>
<feature type="domain" description="Fungal lipase-type" evidence="2">
    <location>
        <begin position="486"/>
        <end position="632"/>
    </location>
</feature>
<gene>
    <name evidence="3" type="ORF">QBZ16_002198</name>
</gene>
<sequence>MIEDPAHDLLAMRHVYGSVSKPELGGELGTDDDDVLQDVTLRIEFMTSKEITIASIIGISFSFLIVWASVALTVTECKASKTWSHGRYFLACTVVASCLLFLVLGQLLHMAYRIMLTRKRKMTWGYRRKRLVGLAMTMLVLETVSLVLWLANSALQMTSGCNWMASVSNILGYLQWSLIFTNLFLIVCGAHDICCYRPTRRELAKGVKQDPHVLVMDSPLKTHAPKILLWLVGQLVLSFLFWQIFRRLDAGKKGDWHLTCLFYSDRCKMVHGSLAAFILMIVLVIVYFLFYAFFLYRANRNLRTRAYSETRTARTLWYFQTRQTLGVFLVLVISTCMLMLPKLGSCWGYILIWLGPLPVHAALVECFLTLGYAYMPKNRDHKGEILQTWLQEFGWTEEGLPAALAARNRHLASSEELAAQPMLCIETAIKMLYWTSLVYDIDEVVGTPFDTEYAKSLYDLHSHELLWDTLTDTKALVAWSDTRILVAFAGTKSMANVMTDLKALTMYHLPKRRPKNRRRRWGGHLRVHKGFYTAYCHEGYNTRLMELLRRVRDASPDPAALRYCFTGHSLGGALTTLAAHELVQNVPDADVTVYTFGAPRVGTRLWASEYGGLVRAHFAVICDQDPVPRVPKGLGYKRVGERIVLDRAGNLMVRPSPLETAMWNCNGGYVRDHLLSQYRASLASIVKAQFGDAALRGGRAGARALARALDLDATLLVVGCDLEALEDARSRPLLREVAERADSARAVKKETVDVSDGDLGGPAPEVAVVPGHDERDEVLGAAPTQGEDLANEAGTAVLVERDGVTVPVSTLASPDASKQEAL</sequence>
<dbReference type="Pfam" id="PF01764">
    <property type="entry name" value="Lipase_3"/>
    <property type="match status" value="1"/>
</dbReference>
<feature type="transmembrane region" description="Helical" evidence="1">
    <location>
        <begin position="170"/>
        <end position="191"/>
    </location>
</feature>